<comment type="caution">
    <text evidence="1">The sequence shown here is derived from an EMBL/GenBank/DDBJ whole genome shotgun (WGS) entry which is preliminary data.</text>
</comment>
<gene>
    <name evidence="1" type="ORF">WMG39_14810</name>
</gene>
<evidence type="ECO:0000313" key="1">
    <source>
        <dbReference type="EMBL" id="MEK0186109.1"/>
    </source>
</evidence>
<name>A0ABU8YNX7_9CYAN</name>
<reference evidence="1 2" key="1">
    <citation type="journal article" date="2020" name="Harmful Algae">
        <title>Molecular and morphological characterization of a novel dihydroanatoxin-a producing Microcoleus species (cyanobacteria) from the Russian River, California, USA.</title>
        <authorList>
            <person name="Conklin K.Y."/>
            <person name="Stancheva R."/>
            <person name="Otten T.G."/>
            <person name="Fadness R."/>
            <person name="Boyer G.L."/>
            <person name="Read B."/>
            <person name="Zhang X."/>
            <person name="Sheath R.G."/>
        </authorList>
    </citation>
    <scope>NUCLEOTIDE SEQUENCE [LARGE SCALE GENOMIC DNA]</scope>
    <source>
        <strain evidence="1 2">PTRS2</strain>
    </source>
</reference>
<sequence>MPLSSVPVYKETLLLGLESYKIPVLFSGTVIIVEPKFNNNFIKSFAGYLIPVVSAEIGEIQGSWRKSWVNQKQFINFSIPYFPSTYELHFKAGYFLRGRTFELNIWELT</sequence>
<evidence type="ECO:0000313" key="2">
    <source>
        <dbReference type="Proteomes" id="UP001384579"/>
    </source>
</evidence>
<dbReference type="RefSeq" id="WP_340517105.1">
    <property type="nucleotide sequence ID" value="NZ_JBBLXS010000181.1"/>
</dbReference>
<organism evidence="1 2">
    <name type="scientific">Microcoleus anatoxicus PTRS2</name>
    <dbReference type="NCBI Taxonomy" id="2705321"/>
    <lineage>
        <taxon>Bacteria</taxon>
        <taxon>Bacillati</taxon>
        <taxon>Cyanobacteriota</taxon>
        <taxon>Cyanophyceae</taxon>
        <taxon>Oscillatoriophycideae</taxon>
        <taxon>Oscillatoriales</taxon>
        <taxon>Microcoleaceae</taxon>
        <taxon>Microcoleus</taxon>
        <taxon>Microcoleus anatoxicus</taxon>
    </lineage>
</organism>
<proteinExistence type="predicted"/>
<protein>
    <submittedName>
        <fullName evidence="1">Uncharacterized protein</fullName>
    </submittedName>
</protein>
<accession>A0ABU8YNX7</accession>
<keyword evidence="2" id="KW-1185">Reference proteome</keyword>
<dbReference type="Proteomes" id="UP001384579">
    <property type="component" value="Unassembled WGS sequence"/>
</dbReference>
<dbReference type="EMBL" id="JBBLXS010000181">
    <property type="protein sequence ID" value="MEK0186109.1"/>
    <property type="molecule type" value="Genomic_DNA"/>
</dbReference>